<protein>
    <submittedName>
        <fullName evidence="2">XRE family transcriptional regulator</fullName>
    </submittedName>
</protein>
<sequence>MSISLSNLDASKATAVSAVNVAAAVRAAREAVGYSLDDLAVTCGLVVNEIEEIESGEDADPAKLKRIASALQVPLSSFAPM</sequence>
<evidence type="ECO:0000259" key="1">
    <source>
        <dbReference type="PROSITE" id="PS50943"/>
    </source>
</evidence>
<dbReference type="EMBL" id="LNCD01000145">
    <property type="protein sequence ID" value="KWV40759.1"/>
    <property type="molecule type" value="Genomic_DNA"/>
</dbReference>
<dbReference type="CDD" id="cd00093">
    <property type="entry name" value="HTH_XRE"/>
    <property type="match status" value="1"/>
</dbReference>
<comment type="caution">
    <text evidence="2">The sequence shown here is derived from an EMBL/GenBank/DDBJ whole genome shotgun (WGS) entry which is preliminary data.</text>
</comment>
<dbReference type="PROSITE" id="PS50943">
    <property type="entry name" value="HTH_CROC1"/>
    <property type="match status" value="1"/>
</dbReference>
<dbReference type="Gene3D" id="1.10.260.40">
    <property type="entry name" value="lambda repressor-like DNA-binding domains"/>
    <property type="match status" value="1"/>
</dbReference>
<proteinExistence type="predicted"/>
<dbReference type="Pfam" id="PF01381">
    <property type="entry name" value="HTH_3"/>
    <property type="match status" value="1"/>
</dbReference>
<name>A0A120FE77_9HYPH</name>
<dbReference type="OrthoDB" id="8116852at2"/>
<dbReference type="Proteomes" id="UP000068164">
    <property type="component" value="Unassembled WGS sequence"/>
</dbReference>
<dbReference type="GO" id="GO:0003677">
    <property type="term" value="F:DNA binding"/>
    <property type="evidence" value="ECO:0007669"/>
    <property type="project" value="InterPro"/>
</dbReference>
<dbReference type="InterPro" id="IPR001387">
    <property type="entry name" value="Cro/C1-type_HTH"/>
</dbReference>
<evidence type="ECO:0000313" key="3">
    <source>
        <dbReference type="Proteomes" id="UP000068164"/>
    </source>
</evidence>
<dbReference type="SMART" id="SM00530">
    <property type="entry name" value="HTH_XRE"/>
    <property type="match status" value="1"/>
</dbReference>
<organism evidence="2 3">
    <name type="scientific">Rhizobium altiplani</name>
    <dbReference type="NCBI Taxonomy" id="1864509"/>
    <lineage>
        <taxon>Bacteria</taxon>
        <taxon>Pseudomonadati</taxon>
        <taxon>Pseudomonadota</taxon>
        <taxon>Alphaproteobacteria</taxon>
        <taxon>Hyphomicrobiales</taxon>
        <taxon>Rhizobiaceae</taxon>
        <taxon>Rhizobium/Agrobacterium group</taxon>
        <taxon>Rhizobium</taxon>
    </lineage>
</organism>
<reference evidence="2 3" key="1">
    <citation type="submission" date="2015-11" db="EMBL/GenBank/DDBJ databases">
        <title>Draft Genome Sequence of the Strain BR 10423 (Rhizobium sp.) isolated from nodules of Mimosa pudica.</title>
        <authorList>
            <person name="Barauna A.C."/>
            <person name="Zilli J.E."/>
            <person name="Simoes-Araujo J.L."/>
            <person name="Reis V.M."/>
            <person name="James E.K."/>
            <person name="Reis F.B.Jr."/>
            <person name="Rouws L.F."/>
            <person name="Passos S.R."/>
            <person name="Gois S.R."/>
        </authorList>
    </citation>
    <scope>NUCLEOTIDE SEQUENCE [LARGE SCALE GENOMIC DNA]</scope>
    <source>
        <strain evidence="2 3">BR10423</strain>
    </source>
</reference>
<evidence type="ECO:0000313" key="2">
    <source>
        <dbReference type="EMBL" id="KWV40759.1"/>
    </source>
</evidence>
<gene>
    <name evidence="2" type="ORF">AS026_24875</name>
</gene>
<dbReference type="InterPro" id="IPR010982">
    <property type="entry name" value="Lambda_DNA-bd_dom_sf"/>
</dbReference>
<keyword evidence="3" id="KW-1185">Reference proteome</keyword>
<dbReference type="SUPFAM" id="SSF47413">
    <property type="entry name" value="lambda repressor-like DNA-binding domains"/>
    <property type="match status" value="1"/>
</dbReference>
<dbReference type="RefSeq" id="WP_018856850.1">
    <property type="nucleotide sequence ID" value="NZ_JBBNAS010000471.1"/>
</dbReference>
<accession>A0A120FE77</accession>
<feature type="domain" description="HTH cro/C1-type" evidence="1">
    <location>
        <begin position="25"/>
        <end position="78"/>
    </location>
</feature>
<dbReference type="AlphaFoldDB" id="A0A120FE77"/>